<keyword evidence="2 7" id="KW-0929">Antimicrobial</keyword>
<name>A0ABS5DU47_9BURK</name>
<dbReference type="EC" id="3.2.1.17" evidence="7"/>
<dbReference type="InterPro" id="IPR023347">
    <property type="entry name" value="Lysozyme_dom_sf"/>
</dbReference>
<dbReference type="RefSeq" id="WP_210806851.1">
    <property type="nucleotide sequence ID" value="NZ_JAGQDG010000002.1"/>
</dbReference>
<dbReference type="InterPro" id="IPR051018">
    <property type="entry name" value="Bacteriophage_GH24"/>
</dbReference>
<proteinExistence type="inferred from homology"/>
<comment type="catalytic activity">
    <reaction evidence="1 7">
        <text>Hydrolysis of (1-&gt;4)-beta-linkages between N-acetylmuramic acid and N-acetyl-D-glucosamine residues in a peptidoglycan and between N-acetyl-D-glucosamine residues in chitodextrins.</text>
        <dbReference type="EC" id="3.2.1.17"/>
    </reaction>
</comment>
<keyword evidence="9" id="KW-1185">Reference proteome</keyword>
<evidence type="ECO:0000256" key="7">
    <source>
        <dbReference type="RuleBase" id="RU003788"/>
    </source>
</evidence>
<keyword evidence="6 7" id="KW-0326">Glycosidase</keyword>
<dbReference type="InterPro" id="IPR034690">
    <property type="entry name" value="Endolysin_T4_type"/>
</dbReference>
<organism evidence="8 9">
    <name type="scientific">Ideonella paludis</name>
    <dbReference type="NCBI Taxonomy" id="1233411"/>
    <lineage>
        <taxon>Bacteria</taxon>
        <taxon>Pseudomonadati</taxon>
        <taxon>Pseudomonadota</taxon>
        <taxon>Betaproteobacteria</taxon>
        <taxon>Burkholderiales</taxon>
        <taxon>Sphaerotilaceae</taxon>
        <taxon>Ideonella</taxon>
    </lineage>
</organism>
<reference evidence="8 9" key="1">
    <citation type="submission" date="2021-04" db="EMBL/GenBank/DDBJ databases">
        <title>The genome sequence of type strain Ideonella paludis KCTC 32238.</title>
        <authorList>
            <person name="Liu Y."/>
        </authorList>
    </citation>
    <scope>NUCLEOTIDE SEQUENCE [LARGE SCALE GENOMIC DNA]</scope>
    <source>
        <strain evidence="8 9">KCTC 32238</strain>
    </source>
</reference>
<keyword evidence="4 7" id="KW-0378">Hydrolase</keyword>
<evidence type="ECO:0000256" key="2">
    <source>
        <dbReference type="ARBA" id="ARBA00022529"/>
    </source>
</evidence>
<evidence type="ECO:0000256" key="1">
    <source>
        <dbReference type="ARBA" id="ARBA00000632"/>
    </source>
</evidence>
<dbReference type="InterPro" id="IPR023346">
    <property type="entry name" value="Lysozyme-like_dom_sf"/>
</dbReference>
<evidence type="ECO:0000313" key="9">
    <source>
        <dbReference type="Proteomes" id="UP000672097"/>
    </source>
</evidence>
<dbReference type="PANTHER" id="PTHR38107:SF3">
    <property type="entry name" value="LYSOZYME RRRD-RELATED"/>
    <property type="match status" value="1"/>
</dbReference>
<dbReference type="Gene3D" id="1.10.530.40">
    <property type="match status" value="1"/>
</dbReference>
<keyword evidence="3 7" id="KW-0081">Bacteriolytic enzyme</keyword>
<evidence type="ECO:0000313" key="8">
    <source>
        <dbReference type="EMBL" id="MBQ0934661.1"/>
    </source>
</evidence>
<accession>A0ABS5DU47</accession>
<evidence type="ECO:0000256" key="3">
    <source>
        <dbReference type="ARBA" id="ARBA00022638"/>
    </source>
</evidence>
<dbReference type="InterPro" id="IPR033907">
    <property type="entry name" value="Endolysin_autolysin"/>
</dbReference>
<sequence>MTPTPPELYQLIRHFEGLRYRAYLCPAGVWTCGFGSTGPDIGPGTVWTLQQATDRMRADARKFVVGTLKLCPGLIGLRLAAIADFAYNLGLTRLKGSTLRRRVLAGEWESVCDELAKWVRGGGRVLPGLVLRRLAEIRLIRQALAG</sequence>
<dbReference type="Pfam" id="PF00959">
    <property type="entry name" value="Phage_lysozyme"/>
    <property type="match status" value="1"/>
</dbReference>
<dbReference type="Proteomes" id="UP000672097">
    <property type="component" value="Unassembled WGS sequence"/>
</dbReference>
<dbReference type="CDD" id="cd00737">
    <property type="entry name" value="lyz_endolysin_autolysin"/>
    <property type="match status" value="1"/>
</dbReference>
<dbReference type="HAMAP" id="MF_04110">
    <property type="entry name" value="ENDOLYSIN_T4"/>
    <property type="match status" value="1"/>
</dbReference>
<protein>
    <recommendedName>
        <fullName evidence="7">Lysozyme</fullName>
        <ecNumber evidence="7">3.2.1.17</ecNumber>
    </recommendedName>
</protein>
<gene>
    <name evidence="8" type="ORF">KAK11_04895</name>
</gene>
<evidence type="ECO:0000256" key="4">
    <source>
        <dbReference type="ARBA" id="ARBA00022801"/>
    </source>
</evidence>
<comment type="caution">
    <text evidence="8">The sequence shown here is derived from an EMBL/GenBank/DDBJ whole genome shotgun (WGS) entry which is preliminary data.</text>
</comment>
<keyword evidence="5" id="KW-1035">Host cytoplasm</keyword>
<comment type="similarity">
    <text evidence="7">Belongs to the glycosyl hydrolase 24 family.</text>
</comment>
<evidence type="ECO:0000256" key="5">
    <source>
        <dbReference type="ARBA" id="ARBA00023200"/>
    </source>
</evidence>
<evidence type="ECO:0000256" key="6">
    <source>
        <dbReference type="ARBA" id="ARBA00023295"/>
    </source>
</evidence>
<dbReference type="SUPFAM" id="SSF53955">
    <property type="entry name" value="Lysozyme-like"/>
    <property type="match status" value="1"/>
</dbReference>
<dbReference type="EMBL" id="JAGQDG010000002">
    <property type="protein sequence ID" value="MBQ0934661.1"/>
    <property type="molecule type" value="Genomic_DNA"/>
</dbReference>
<dbReference type="InterPro" id="IPR002196">
    <property type="entry name" value="Glyco_hydro_24"/>
</dbReference>
<dbReference type="PANTHER" id="PTHR38107">
    <property type="match status" value="1"/>
</dbReference>